<dbReference type="Proteomes" id="UP000294980">
    <property type="component" value="Unassembled WGS sequence"/>
</dbReference>
<protein>
    <submittedName>
        <fullName evidence="5">Short-subunit dehydrogenase</fullName>
    </submittedName>
</protein>
<dbReference type="Gene3D" id="3.40.50.720">
    <property type="entry name" value="NAD(P)-binding Rossmann-like Domain"/>
    <property type="match status" value="1"/>
</dbReference>
<reference evidence="5 6" key="1">
    <citation type="submission" date="2019-03" db="EMBL/GenBank/DDBJ databases">
        <title>Genomic Encyclopedia of Type Strains, Phase IV (KMG-IV): sequencing the most valuable type-strain genomes for metagenomic binning, comparative biology and taxonomic classification.</title>
        <authorList>
            <person name="Goeker M."/>
        </authorList>
    </citation>
    <scope>NUCLEOTIDE SEQUENCE [LARGE SCALE GENOMIC DNA]</scope>
    <source>
        <strain evidence="5 6">DSM 23344</strain>
    </source>
</reference>
<evidence type="ECO:0000259" key="4">
    <source>
        <dbReference type="SMART" id="SM00822"/>
    </source>
</evidence>
<dbReference type="RefSeq" id="WP_117318513.1">
    <property type="nucleotide sequence ID" value="NZ_QQSW01000014.1"/>
</dbReference>
<dbReference type="PRINTS" id="PR00081">
    <property type="entry name" value="GDHRDH"/>
</dbReference>
<evidence type="ECO:0000256" key="2">
    <source>
        <dbReference type="ARBA" id="ARBA00023002"/>
    </source>
</evidence>
<dbReference type="InterPro" id="IPR020904">
    <property type="entry name" value="Sc_DH/Rdtase_CS"/>
</dbReference>
<dbReference type="InterPro" id="IPR036291">
    <property type="entry name" value="NAD(P)-bd_dom_sf"/>
</dbReference>
<evidence type="ECO:0000313" key="6">
    <source>
        <dbReference type="Proteomes" id="UP000294980"/>
    </source>
</evidence>
<dbReference type="SMART" id="SM00822">
    <property type="entry name" value="PKS_KR"/>
    <property type="match status" value="1"/>
</dbReference>
<dbReference type="PANTHER" id="PTHR44196:SF1">
    <property type="entry name" value="DEHYDROGENASE_REDUCTASE SDR FAMILY MEMBER 7B"/>
    <property type="match status" value="1"/>
</dbReference>
<evidence type="ECO:0000313" key="5">
    <source>
        <dbReference type="EMBL" id="TCO75106.1"/>
    </source>
</evidence>
<dbReference type="PANTHER" id="PTHR44196">
    <property type="entry name" value="DEHYDROGENASE/REDUCTASE SDR FAMILY MEMBER 7B"/>
    <property type="match status" value="1"/>
</dbReference>
<feature type="domain" description="Ketoreductase" evidence="4">
    <location>
        <begin position="7"/>
        <end position="194"/>
    </location>
</feature>
<dbReference type="PROSITE" id="PS00061">
    <property type="entry name" value="ADH_SHORT"/>
    <property type="match status" value="1"/>
</dbReference>
<accession>A0A4R2KVA5</accession>
<keyword evidence="2" id="KW-0560">Oxidoreductase</keyword>
<dbReference type="GO" id="GO:0016491">
    <property type="term" value="F:oxidoreductase activity"/>
    <property type="evidence" value="ECO:0007669"/>
    <property type="project" value="UniProtKB-KW"/>
</dbReference>
<evidence type="ECO:0000256" key="1">
    <source>
        <dbReference type="ARBA" id="ARBA00006484"/>
    </source>
</evidence>
<dbReference type="PRINTS" id="PR00080">
    <property type="entry name" value="SDRFAMILY"/>
</dbReference>
<evidence type="ECO:0000256" key="3">
    <source>
        <dbReference type="RuleBase" id="RU000363"/>
    </source>
</evidence>
<dbReference type="InterPro" id="IPR002347">
    <property type="entry name" value="SDR_fam"/>
</dbReference>
<dbReference type="InterPro" id="IPR057326">
    <property type="entry name" value="KR_dom"/>
</dbReference>
<organism evidence="5 6">
    <name type="scientific">Chromatocurvus halotolerans</name>
    <dbReference type="NCBI Taxonomy" id="1132028"/>
    <lineage>
        <taxon>Bacteria</taxon>
        <taxon>Pseudomonadati</taxon>
        <taxon>Pseudomonadota</taxon>
        <taxon>Gammaproteobacteria</taxon>
        <taxon>Cellvibrionales</taxon>
        <taxon>Halieaceae</taxon>
        <taxon>Chromatocurvus</taxon>
    </lineage>
</organism>
<proteinExistence type="inferred from homology"/>
<dbReference type="Pfam" id="PF00106">
    <property type="entry name" value="adh_short"/>
    <property type="match status" value="1"/>
</dbReference>
<comment type="similarity">
    <text evidence="1 3">Belongs to the short-chain dehydrogenases/reductases (SDR) family.</text>
</comment>
<comment type="caution">
    <text evidence="5">The sequence shown here is derived from an EMBL/GenBank/DDBJ whole genome shotgun (WGS) entry which is preliminary data.</text>
</comment>
<gene>
    <name evidence="5" type="ORF">EV688_11061</name>
</gene>
<dbReference type="EMBL" id="SLWX01000010">
    <property type="protein sequence ID" value="TCO75106.1"/>
    <property type="molecule type" value="Genomic_DNA"/>
</dbReference>
<name>A0A4R2KVA5_9GAMM</name>
<dbReference type="AlphaFoldDB" id="A0A4R2KVA5"/>
<dbReference type="OrthoDB" id="6503536at2"/>
<dbReference type="SUPFAM" id="SSF51735">
    <property type="entry name" value="NAD(P)-binding Rossmann-fold domains"/>
    <property type="match status" value="1"/>
</dbReference>
<sequence>MSYCTGKTAVITGAGSGIGRALAIELNRQGCALFLGDIDHAGLAATVTDLPRKEVPADQRSIDVADKSAVDRWAREISEHHGHRDHAAIDIVINNAGVAYSSRVDACDYAEVQWLMAINFWGVVHGTLAFLPMLQAAPRGHLINMSSIFGVIGVPTQSAYNASKFAVRGYTESLRQELRASRVHTCCVHPGGVRTNIARNGRGGEPGLSADDRAALFEPLARTTPEKAAARIIRAIERRQPRLLIGRDARVIDLLARLFPARYPHMLPGLGRLGQAAE</sequence>
<dbReference type="GO" id="GO:0016020">
    <property type="term" value="C:membrane"/>
    <property type="evidence" value="ECO:0007669"/>
    <property type="project" value="TreeGrafter"/>
</dbReference>
<keyword evidence="6" id="KW-1185">Reference proteome</keyword>